<protein>
    <submittedName>
        <fullName evidence="1">Uncharacterized protein</fullName>
    </submittedName>
</protein>
<comment type="caution">
    <text evidence="1">The sequence shown here is derived from an EMBL/GenBank/DDBJ whole genome shotgun (WGS) entry which is preliminary data.</text>
</comment>
<reference evidence="1" key="1">
    <citation type="submission" date="2021-02" db="EMBL/GenBank/DDBJ databases">
        <authorList>
            <person name="Nowell W R."/>
        </authorList>
    </citation>
    <scope>NUCLEOTIDE SEQUENCE</scope>
</reference>
<dbReference type="Proteomes" id="UP000663852">
    <property type="component" value="Unassembled WGS sequence"/>
</dbReference>
<name>A0A814Q3E7_ADIRI</name>
<accession>A0A814Q3E7</accession>
<dbReference type="AlphaFoldDB" id="A0A814Q3E7"/>
<organism evidence="1 2">
    <name type="scientific">Adineta ricciae</name>
    <name type="common">Rotifer</name>
    <dbReference type="NCBI Taxonomy" id="249248"/>
    <lineage>
        <taxon>Eukaryota</taxon>
        <taxon>Metazoa</taxon>
        <taxon>Spiralia</taxon>
        <taxon>Gnathifera</taxon>
        <taxon>Rotifera</taxon>
        <taxon>Eurotatoria</taxon>
        <taxon>Bdelloidea</taxon>
        <taxon>Adinetida</taxon>
        <taxon>Adinetidae</taxon>
        <taxon>Adineta</taxon>
    </lineage>
</organism>
<evidence type="ECO:0000313" key="1">
    <source>
        <dbReference type="EMBL" id="CAF1114120.1"/>
    </source>
</evidence>
<proteinExistence type="predicted"/>
<dbReference type="EMBL" id="CAJNOJ010000102">
    <property type="protein sequence ID" value="CAF1114120.1"/>
    <property type="molecule type" value="Genomic_DNA"/>
</dbReference>
<evidence type="ECO:0000313" key="2">
    <source>
        <dbReference type="Proteomes" id="UP000663852"/>
    </source>
</evidence>
<sequence length="98" mass="11429">MSIVFRFYTRENFIQYFSTNRSVALKSVRQCPNRPWYKLTFCLLGSLALTVHTSFLGQRIDEYDNVGQSIATQTIHCKNQSVLNYEVRLFVIIIKSVT</sequence>
<gene>
    <name evidence="1" type="ORF">EDS130_LOCUS20689</name>
</gene>